<sequence length="451" mass="52534">MAAELSRLISHNLPGITPLKNGLKQNSMRKDYGKVIISLENCLLPSERLDSTPSSKDGLDHEIEMDLRIYGCDLIQTAGILLRLPQVAMATGQVLFQRFYYSKSFVRHPMEVTAMGCVCLASKIEEAPRRIRDVISVFHHIKQIRAGKDISPVILDQNYINLKNQVIKAERRVLKELGFCVHVKHPHKIIITYLQQLGILGSKESRGRDRELLQLAWNYMNDSLRTDVFLRYSPETIACAVIYLAARDVKQPLPKNPSWYLIYDCNESDLKDICLRILKLYKRHKIDPDRLERVVTNLQKAYAEAKQRSRGMLAANSKQGTSTKMNGEGSGESYSPILKREKKEDVYKRRRSRSLDRRRRSFSRDESESPRRGHKKRRSRSSSEPRLSSDKELSRRHGDRHHKEKKRGKENEKSYSRSLSPSEKKSHKHRSRRGSSRRSRKERRHRDERKR</sequence>
<dbReference type="EMBL" id="JAVRJZ010000016">
    <property type="protein sequence ID" value="KAK2710694.1"/>
    <property type="molecule type" value="Genomic_DNA"/>
</dbReference>
<dbReference type="InterPro" id="IPR006671">
    <property type="entry name" value="Cyclin_N"/>
</dbReference>
<feature type="domain" description="Cyclin-like" evidence="4">
    <location>
        <begin position="73"/>
        <end position="175"/>
    </location>
</feature>
<feature type="compositionally biased region" description="Basic and acidic residues" evidence="3">
    <location>
        <begin position="381"/>
        <end position="396"/>
    </location>
</feature>
<dbReference type="FunFam" id="1.10.472.10:FF:000016">
    <property type="entry name" value="cyclin-L1 isoform X1"/>
    <property type="match status" value="1"/>
</dbReference>
<dbReference type="GO" id="GO:0006357">
    <property type="term" value="P:regulation of transcription by RNA polymerase II"/>
    <property type="evidence" value="ECO:0007669"/>
    <property type="project" value="InterPro"/>
</dbReference>
<dbReference type="FunFam" id="1.10.472.10:FF:000031">
    <property type="entry name" value="cyclin-L1-1-like isoform X1"/>
    <property type="match status" value="1"/>
</dbReference>
<dbReference type="SMART" id="SM01332">
    <property type="entry name" value="Cyclin_C"/>
    <property type="match status" value="1"/>
</dbReference>
<dbReference type="SMART" id="SM00385">
    <property type="entry name" value="CYCLIN"/>
    <property type="match status" value="2"/>
</dbReference>
<keyword evidence="7" id="KW-1185">Reference proteome</keyword>
<protein>
    <recommendedName>
        <fullName evidence="8">Cyclin-L1</fullName>
    </recommendedName>
</protein>
<feature type="domain" description="Cyclin C-terminal" evidence="5">
    <location>
        <begin position="184"/>
        <end position="316"/>
    </location>
</feature>
<feature type="compositionally biased region" description="Polar residues" evidence="3">
    <location>
        <begin position="316"/>
        <end position="325"/>
    </location>
</feature>
<dbReference type="SUPFAM" id="SSF47954">
    <property type="entry name" value="Cyclin-like"/>
    <property type="match status" value="2"/>
</dbReference>
<comment type="caution">
    <text evidence="6">The sequence shown here is derived from an EMBL/GenBank/DDBJ whole genome shotgun (WGS) entry which is preliminary data.</text>
</comment>
<evidence type="ECO:0000256" key="2">
    <source>
        <dbReference type="RuleBase" id="RU000383"/>
    </source>
</evidence>
<feature type="domain" description="Cyclin-like" evidence="4">
    <location>
        <begin position="188"/>
        <end position="279"/>
    </location>
</feature>
<accession>A0AA88HTS7</accession>
<feature type="region of interest" description="Disordered" evidence="3">
    <location>
        <begin position="305"/>
        <end position="451"/>
    </location>
</feature>
<comment type="similarity">
    <text evidence="2">Belongs to the cyclin family.</text>
</comment>
<evidence type="ECO:0000259" key="5">
    <source>
        <dbReference type="SMART" id="SM01332"/>
    </source>
</evidence>
<evidence type="ECO:0008006" key="8">
    <source>
        <dbReference type="Google" id="ProtNLM"/>
    </source>
</evidence>
<feature type="compositionally biased region" description="Basic and acidic residues" evidence="3">
    <location>
        <begin position="338"/>
        <end position="347"/>
    </location>
</feature>
<proteinExistence type="inferred from homology"/>
<keyword evidence="1 2" id="KW-0195">Cyclin</keyword>
<dbReference type="Gene3D" id="1.10.472.10">
    <property type="entry name" value="Cyclin-like"/>
    <property type="match status" value="2"/>
</dbReference>
<dbReference type="InterPro" id="IPR043198">
    <property type="entry name" value="Cyclin/Ssn8"/>
</dbReference>
<name>A0AA88HTS7_ARTSF</name>
<dbReference type="Pfam" id="PF00134">
    <property type="entry name" value="Cyclin_N"/>
    <property type="match status" value="1"/>
</dbReference>
<dbReference type="CDD" id="cd20589">
    <property type="entry name" value="CYCLIN_CCNL1_rpt1"/>
    <property type="match status" value="1"/>
</dbReference>
<feature type="compositionally biased region" description="Basic and acidic residues" evidence="3">
    <location>
        <begin position="362"/>
        <end position="371"/>
    </location>
</feature>
<dbReference type="EMBL" id="JAVRJZ010000016">
    <property type="protein sequence ID" value="KAK2710693.1"/>
    <property type="molecule type" value="Genomic_DNA"/>
</dbReference>
<dbReference type="InterPro" id="IPR004367">
    <property type="entry name" value="Cyclin_C-dom"/>
</dbReference>
<reference evidence="6" key="1">
    <citation type="submission" date="2023-07" db="EMBL/GenBank/DDBJ databases">
        <title>Chromosome-level genome assembly of Artemia franciscana.</title>
        <authorList>
            <person name="Jo E."/>
        </authorList>
    </citation>
    <scope>NUCLEOTIDE SEQUENCE</scope>
    <source>
        <tissue evidence="6">Whole body</tissue>
    </source>
</reference>
<gene>
    <name evidence="6" type="ORF">QYM36_012014</name>
</gene>
<dbReference type="InterPro" id="IPR036915">
    <property type="entry name" value="Cyclin-like_sf"/>
</dbReference>
<dbReference type="AlphaFoldDB" id="A0AA88HTS7"/>
<evidence type="ECO:0000313" key="6">
    <source>
        <dbReference type="EMBL" id="KAK2710692.1"/>
    </source>
</evidence>
<dbReference type="Pfam" id="PF02984">
    <property type="entry name" value="Cyclin_C"/>
    <property type="match status" value="1"/>
</dbReference>
<dbReference type="EMBL" id="JAVRJZ010000016">
    <property type="protein sequence ID" value="KAK2710692.1"/>
    <property type="molecule type" value="Genomic_DNA"/>
</dbReference>
<evidence type="ECO:0000259" key="4">
    <source>
        <dbReference type="SMART" id="SM00385"/>
    </source>
</evidence>
<dbReference type="Proteomes" id="UP001187531">
    <property type="component" value="Unassembled WGS sequence"/>
</dbReference>
<feature type="compositionally biased region" description="Basic residues" evidence="3">
    <location>
        <begin position="425"/>
        <end position="451"/>
    </location>
</feature>
<organism evidence="6 7">
    <name type="scientific">Artemia franciscana</name>
    <name type="common">Brine shrimp</name>
    <name type="synonym">Artemia sanfranciscana</name>
    <dbReference type="NCBI Taxonomy" id="6661"/>
    <lineage>
        <taxon>Eukaryota</taxon>
        <taxon>Metazoa</taxon>
        <taxon>Ecdysozoa</taxon>
        <taxon>Arthropoda</taxon>
        <taxon>Crustacea</taxon>
        <taxon>Branchiopoda</taxon>
        <taxon>Anostraca</taxon>
        <taxon>Artemiidae</taxon>
        <taxon>Artemia</taxon>
    </lineage>
</organism>
<evidence type="ECO:0000256" key="1">
    <source>
        <dbReference type="ARBA" id="ARBA00023127"/>
    </source>
</evidence>
<dbReference type="PIRSF" id="PIRSF036580">
    <property type="entry name" value="Cyclin_L"/>
    <property type="match status" value="1"/>
</dbReference>
<dbReference type="InterPro" id="IPR013763">
    <property type="entry name" value="Cyclin-like_dom"/>
</dbReference>
<dbReference type="PANTHER" id="PTHR10026">
    <property type="entry name" value="CYCLIN"/>
    <property type="match status" value="1"/>
</dbReference>
<feature type="compositionally biased region" description="Basic residues" evidence="3">
    <location>
        <begin position="397"/>
        <end position="406"/>
    </location>
</feature>
<dbReference type="GO" id="GO:0016538">
    <property type="term" value="F:cyclin-dependent protein serine/threonine kinase regulator activity"/>
    <property type="evidence" value="ECO:0007669"/>
    <property type="project" value="InterPro"/>
</dbReference>
<evidence type="ECO:0000256" key="3">
    <source>
        <dbReference type="SAM" id="MobiDB-lite"/>
    </source>
</evidence>
<feature type="compositionally biased region" description="Basic residues" evidence="3">
    <location>
        <begin position="348"/>
        <end position="361"/>
    </location>
</feature>
<dbReference type="CDD" id="cd20533">
    <property type="entry name" value="CYCLIN_CCNL_rpt2"/>
    <property type="match status" value="1"/>
</dbReference>
<evidence type="ECO:0000313" key="7">
    <source>
        <dbReference type="Proteomes" id="UP001187531"/>
    </source>
</evidence>